<keyword evidence="3" id="KW-1185">Reference proteome</keyword>
<accession>A0A101MHG5</accession>
<evidence type="ECO:0000313" key="3">
    <source>
        <dbReference type="Proteomes" id="UP000055045"/>
    </source>
</evidence>
<dbReference type="STRING" id="48697.A0A101MHG5"/>
<name>A0A101MHG5_PENFR</name>
<keyword evidence="1" id="KW-0175">Coiled coil</keyword>
<dbReference type="Proteomes" id="UP000055045">
    <property type="component" value="Unassembled WGS sequence"/>
</dbReference>
<organism evidence="2 3">
    <name type="scientific">Penicillium freii</name>
    <dbReference type="NCBI Taxonomy" id="48697"/>
    <lineage>
        <taxon>Eukaryota</taxon>
        <taxon>Fungi</taxon>
        <taxon>Dikarya</taxon>
        <taxon>Ascomycota</taxon>
        <taxon>Pezizomycotina</taxon>
        <taxon>Eurotiomycetes</taxon>
        <taxon>Eurotiomycetidae</taxon>
        <taxon>Eurotiales</taxon>
        <taxon>Aspergillaceae</taxon>
        <taxon>Penicillium</taxon>
    </lineage>
</organism>
<reference evidence="2 3" key="1">
    <citation type="submission" date="2015-10" db="EMBL/GenBank/DDBJ databases">
        <title>Genome sequencing of Penicillium freii.</title>
        <authorList>
            <person name="Nguyen H.D."/>
            <person name="Visagie C.M."/>
            <person name="Seifert K.A."/>
        </authorList>
    </citation>
    <scope>NUCLEOTIDE SEQUENCE [LARGE SCALE GENOMIC DNA]</scope>
    <source>
        <strain evidence="2 3">DAOM 242723</strain>
    </source>
</reference>
<evidence type="ECO:0000313" key="2">
    <source>
        <dbReference type="EMBL" id="KUM60674.1"/>
    </source>
</evidence>
<sequence>MCNPSSYTAKEIELQDRERQLRRRELDVDLEKHELRIRHNKDELEKHEDALQQRKIELEKQELKIEQDKAKLKKNESELKERIEKLKDIETQFNWDAPDIIRLAISKKFRRGVIGTKEHKLKQGEDINALQRCRYERYVYEQDLDGKEDRLADFLDVETGLREIAQREVSLREQYEQDPTNLEEEFKATEKEYKRLEHEWWMMRDSFDGPLERAFQFWRSNPRWYMHRVLRADCAGRGGCCGRDCGCCLNRKLGETRRRAAGHCTVECGCCEKAQGFELSGDDKKYISIRYAVAEDGEKGLDLKDLHLKNLEMQNLHLQQEHTEETMKGNLMRYEYSDGAVEEFERYIKKDDTTDDEAEFTDDECPEDEEEDPYYRRISQASIWGLVDGNFENPFDLIDKEPTCYPTWQFDDSNLVDQEESDSMVTETGW</sequence>
<feature type="coiled-coil region" evidence="1">
    <location>
        <begin position="30"/>
        <end position="92"/>
    </location>
</feature>
<feature type="coiled-coil region" evidence="1">
    <location>
        <begin position="172"/>
        <end position="199"/>
    </location>
</feature>
<dbReference type="AlphaFoldDB" id="A0A101MHG5"/>
<dbReference type="EMBL" id="LLXE01000165">
    <property type="protein sequence ID" value="KUM60674.1"/>
    <property type="molecule type" value="Genomic_DNA"/>
</dbReference>
<comment type="caution">
    <text evidence="2">The sequence shown here is derived from an EMBL/GenBank/DDBJ whole genome shotgun (WGS) entry which is preliminary data.</text>
</comment>
<gene>
    <name evidence="2" type="ORF">ACN42_g6456</name>
</gene>
<evidence type="ECO:0000256" key="1">
    <source>
        <dbReference type="SAM" id="Coils"/>
    </source>
</evidence>
<protein>
    <submittedName>
        <fullName evidence="2">Uncharacterized protein</fullName>
    </submittedName>
</protein>
<proteinExistence type="predicted"/>